<keyword evidence="3" id="KW-1185">Reference proteome</keyword>
<accession>A0A1Q3CR84</accession>
<name>A0A1Q3CR84_CEPFO</name>
<dbReference type="OrthoDB" id="1113715at2759"/>
<reference evidence="3" key="1">
    <citation type="submission" date="2016-04" db="EMBL/GenBank/DDBJ databases">
        <title>Cephalotus genome sequencing.</title>
        <authorList>
            <person name="Fukushima K."/>
            <person name="Hasebe M."/>
            <person name="Fang X."/>
        </authorList>
    </citation>
    <scope>NUCLEOTIDE SEQUENCE [LARGE SCALE GENOMIC DNA]</scope>
    <source>
        <strain evidence="3">cv. St1</strain>
    </source>
</reference>
<dbReference type="InterPro" id="IPR025558">
    <property type="entry name" value="DUF4283"/>
</dbReference>
<protein>
    <submittedName>
        <fullName evidence="2">DUF4283 domain-containing protein</fullName>
    </submittedName>
</protein>
<proteinExistence type="predicted"/>
<dbReference type="PANTHER" id="PTHR31286:SF165">
    <property type="entry name" value="DUF4283 DOMAIN-CONTAINING PROTEIN"/>
    <property type="match status" value="1"/>
</dbReference>
<feature type="domain" description="DUF4283" evidence="1">
    <location>
        <begin position="43"/>
        <end position="121"/>
    </location>
</feature>
<dbReference type="Proteomes" id="UP000187406">
    <property type="component" value="Unassembled WGS sequence"/>
</dbReference>
<evidence type="ECO:0000259" key="1">
    <source>
        <dbReference type="Pfam" id="PF14111"/>
    </source>
</evidence>
<dbReference type="InParanoid" id="A0A1Q3CR84"/>
<evidence type="ECO:0000313" key="2">
    <source>
        <dbReference type="EMBL" id="GAV82578.1"/>
    </source>
</evidence>
<comment type="caution">
    <text evidence="2">The sequence shown here is derived from an EMBL/GenBank/DDBJ whole genome shotgun (WGS) entry which is preliminary data.</text>
</comment>
<dbReference type="AlphaFoldDB" id="A0A1Q3CR84"/>
<sequence>MQWAQLFHQNRQVSLKLSYIKPVMVGGEFAAELPEEVLEARAKVWEFSLVGICVGKMVLFKALQIVLNRKWAKAGSFSIHTVEHGIYVFRCASWEVRNWILDNGPWDVWGAHLALRFWERDKPSRQCSFTKVPMWVKLMNILLEFWMPSGLSHLASVLGNPMHIDSAIGSQKIINFARVCVEIEASKKFPAYIRARRSNGAVVDVKVEYS</sequence>
<organism evidence="2 3">
    <name type="scientific">Cephalotus follicularis</name>
    <name type="common">Albany pitcher plant</name>
    <dbReference type="NCBI Taxonomy" id="3775"/>
    <lineage>
        <taxon>Eukaryota</taxon>
        <taxon>Viridiplantae</taxon>
        <taxon>Streptophyta</taxon>
        <taxon>Embryophyta</taxon>
        <taxon>Tracheophyta</taxon>
        <taxon>Spermatophyta</taxon>
        <taxon>Magnoliopsida</taxon>
        <taxon>eudicotyledons</taxon>
        <taxon>Gunneridae</taxon>
        <taxon>Pentapetalae</taxon>
        <taxon>rosids</taxon>
        <taxon>fabids</taxon>
        <taxon>Oxalidales</taxon>
        <taxon>Cephalotaceae</taxon>
        <taxon>Cephalotus</taxon>
    </lineage>
</organism>
<dbReference type="Pfam" id="PF14111">
    <property type="entry name" value="DUF4283"/>
    <property type="match status" value="1"/>
</dbReference>
<dbReference type="InterPro" id="IPR040256">
    <property type="entry name" value="At4g02000-like"/>
</dbReference>
<gene>
    <name evidence="2" type="ORF">CFOL_v3_26029</name>
</gene>
<dbReference type="EMBL" id="BDDD01002672">
    <property type="protein sequence ID" value="GAV82578.1"/>
    <property type="molecule type" value="Genomic_DNA"/>
</dbReference>
<evidence type="ECO:0000313" key="3">
    <source>
        <dbReference type="Proteomes" id="UP000187406"/>
    </source>
</evidence>
<dbReference type="PANTHER" id="PTHR31286">
    <property type="entry name" value="GLYCINE-RICH CELL WALL STRUCTURAL PROTEIN 1.8-LIKE"/>
    <property type="match status" value="1"/>
</dbReference>